<dbReference type="Proteomes" id="UP000093336">
    <property type="component" value="Unassembled WGS sequence"/>
</dbReference>
<feature type="transmembrane region" description="Helical" evidence="1">
    <location>
        <begin position="47"/>
        <end position="76"/>
    </location>
</feature>
<keyword evidence="1" id="KW-0812">Transmembrane</keyword>
<accession>A0A0W0UJV7</accession>
<evidence type="ECO:0008006" key="6">
    <source>
        <dbReference type="Google" id="ProtNLM"/>
    </source>
</evidence>
<comment type="caution">
    <text evidence="2">The sequence shown here is derived from an EMBL/GenBank/DDBJ whole genome shotgun (WGS) entry which is preliminary data.</text>
</comment>
<evidence type="ECO:0000313" key="5">
    <source>
        <dbReference type="Proteomes" id="UP000093336"/>
    </source>
</evidence>
<evidence type="ECO:0000256" key="1">
    <source>
        <dbReference type="SAM" id="Phobius"/>
    </source>
</evidence>
<dbReference type="EMBL" id="LYOZ01000045">
    <property type="protein sequence ID" value="OCH97301.1"/>
    <property type="molecule type" value="Genomic_DNA"/>
</dbReference>
<dbReference type="Proteomes" id="UP000054715">
    <property type="component" value="Unassembled WGS sequence"/>
</dbReference>
<dbReference type="PATRIC" id="fig|455.5.peg.2326"/>
<reference evidence="2 4" key="1">
    <citation type="submission" date="2015-11" db="EMBL/GenBank/DDBJ databases">
        <title>Genomic analysis of 38 Legionella species identifies large and diverse effector repertoires.</title>
        <authorList>
            <person name="Burstein D."/>
            <person name="Amaro F."/>
            <person name="Zusman T."/>
            <person name="Lifshitz Z."/>
            <person name="Cohen O."/>
            <person name="Gilbert J.A."/>
            <person name="Pupko T."/>
            <person name="Shuman H.A."/>
            <person name="Segal G."/>
        </authorList>
    </citation>
    <scope>NUCLEOTIDE SEQUENCE [LARGE SCALE GENOMIC DNA]</scope>
    <source>
        <strain evidence="2 4">JA-26-G1-E2</strain>
    </source>
</reference>
<evidence type="ECO:0000313" key="2">
    <source>
        <dbReference type="EMBL" id="KTD08012.1"/>
    </source>
</evidence>
<proteinExistence type="predicted"/>
<dbReference type="EMBL" id="LNYG01000013">
    <property type="protein sequence ID" value="KTD08012.1"/>
    <property type="molecule type" value="Genomic_DNA"/>
</dbReference>
<dbReference type="AlphaFoldDB" id="A0A0W0UJV7"/>
<gene>
    <name evidence="3" type="ORF">A8135_03320</name>
    <name evidence="2" type="ORF">Ljam_2207</name>
</gene>
<organism evidence="2 4">
    <name type="scientific">Legionella jamestowniensis</name>
    <dbReference type="NCBI Taxonomy" id="455"/>
    <lineage>
        <taxon>Bacteria</taxon>
        <taxon>Pseudomonadati</taxon>
        <taxon>Pseudomonadota</taxon>
        <taxon>Gammaproteobacteria</taxon>
        <taxon>Legionellales</taxon>
        <taxon>Legionellaceae</taxon>
        <taxon>Legionella</taxon>
    </lineage>
</organism>
<reference evidence="3 5" key="2">
    <citation type="submission" date="2016-05" db="EMBL/GenBank/DDBJ databases">
        <authorList>
            <person name="Prochazka B."/>
            <person name="Indra A."/>
            <person name="Hasenberger P."/>
            <person name="Blaschitz M."/>
            <person name="Wagner L."/>
            <person name="Wewalka G."/>
            <person name="Sorschag S."/>
            <person name="Schmid D."/>
            <person name="Ruppitsch W."/>
        </authorList>
    </citation>
    <scope>NUCLEOTIDE SEQUENCE [LARGE SCALE GENOMIC DNA]</scope>
    <source>
        <strain evidence="3 5">974010_12</strain>
    </source>
</reference>
<dbReference type="RefSeq" id="WP_058450078.1">
    <property type="nucleotide sequence ID" value="NZ_CAAAJF010000013.1"/>
</dbReference>
<keyword evidence="1" id="KW-1133">Transmembrane helix</keyword>
<keyword evidence="5" id="KW-1185">Reference proteome</keyword>
<dbReference type="OrthoDB" id="5653725at2"/>
<evidence type="ECO:0000313" key="3">
    <source>
        <dbReference type="EMBL" id="OCH97301.1"/>
    </source>
</evidence>
<protein>
    <recommendedName>
        <fullName evidence="6">Transmembrane protein</fullName>
    </recommendedName>
</protein>
<keyword evidence="1" id="KW-0472">Membrane</keyword>
<name>A0A0W0UJV7_9GAMM</name>
<sequence length="156" mass="16233">MANENLLSQLVNAIWYEGKTLYTQHVPGFFTAYRSAKDVMLTLSAPVYAPFVFTLATALTGAIAVLATLICAGAYLTAGISKVVGKTSVARDAWDIGSFCGVIAAVAAILLPCSAFLSLISLPYSVAHLTIRSGISVASKLVEDSNSQAAAKSLSV</sequence>
<dbReference type="STRING" id="455.Ljam_2207"/>
<feature type="transmembrane region" description="Helical" evidence="1">
    <location>
        <begin position="96"/>
        <end position="122"/>
    </location>
</feature>
<evidence type="ECO:0000313" key="4">
    <source>
        <dbReference type="Proteomes" id="UP000054715"/>
    </source>
</evidence>